<feature type="transmembrane region" description="Helical" evidence="1">
    <location>
        <begin position="195"/>
        <end position="216"/>
    </location>
</feature>
<feature type="transmembrane region" description="Helical" evidence="1">
    <location>
        <begin position="67"/>
        <end position="85"/>
    </location>
</feature>
<dbReference type="InterPro" id="IPR007820">
    <property type="entry name" value="AbrB_fam"/>
</dbReference>
<dbReference type="EMBL" id="JAHUZE010000002">
    <property type="protein sequence ID" value="MBV7378991.1"/>
    <property type="molecule type" value="Genomic_DNA"/>
</dbReference>
<feature type="transmembrane region" description="Helical" evidence="1">
    <location>
        <begin position="271"/>
        <end position="291"/>
    </location>
</feature>
<protein>
    <submittedName>
        <fullName evidence="2">AbrB family transcriptional regulator</fullName>
    </submittedName>
</protein>
<feature type="transmembrane region" description="Helical" evidence="1">
    <location>
        <begin position="223"/>
        <end position="251"/>
    </location>
</feature>
<dbReference type="Pfam" id="PF05145">
    <property type="entry name" value="AbrB"/>
    <property type="match status" value="1"/>
</dbReference>
<dbReference type="PANTHER" id="PTHR38457:SF1">
    <property type="entry name" value="REGULATOR ABRB-RELATED"/>
    <property type="match status" value="1"/>
</dbReference>
<sequence length="355" mass="37536">MRVPPPRHLVFSAALLVVGAALGFVFLWIGTPLPFMLGSLIGSAIIAMTFGHSFPEGYVFPMRFREVFVGVIGVMIGAQVTPEILSLIPKMAYSIPAILIFVVIAHWGNYRIFRGLGRLDPHTAYYSGSPGGLMEAIAFGEEDGADLRVLTILQFLRIIVVVAILPFAISIYEGAPVGSAAGLSFSDDPAQWHDIALTLALAVIGLWLGGLVRVPAAQLTGPLLLVGVASGFGLIDLVIPAWLVATAQVVLGTSLGLRFVGLTRRMLVQGLGLATVSGAFMLGLGVLFAFALSRFAGLDMETLIISFAPGGVTEMSLIALSLTGNPAFVTLHHLVRILAAVGELALVKKLGWLNR</sequence>
<feature type="transmembrane region" description="Helical" evidence="1">
    <location>
        <begin position="91"/>
        <end position="110"/>
    </location>
</feature>
<evidence type="ECO:0000256" key="1">
    <source>
        <dbReference type="SAM" id="Phobius"/>
    </source>
</evidence>
<feature type="transmembrane region" description="Helical" evidence="1">
    <location>
        <begin position="35"/>
        <end position="55"/>
    </location>
</feature>
<proteinExistence type="predicted"/>
<name>A0ABS6T357_9RHOB</name>
<accession>A0ABS6T357</accession>
<gene>
    <name evidence="2" type="ORF">KJP28_08630</name>
</gene>
<dbReference type="RefSeq" id="WP_218392153.1">
    <property type="nucleotide sequence ID" value="NZ_JAHUZE010000002.1"/>
</dbReference>
<dbReference type="InterPro" id="IPR017516">
    <property type="entry name" value="AbrB_dup"/>
</dbReference>
<keyword evidence="1" id="KW-0812">Transmembrane</keyword>
<keyword evidence="1" id="KW-1133">Transmembrane helix</keyword>
<feature type="transmembrane region" description="Helical" evidence="1">
    <location>
        <begin position="155"/>
        <end position="175"/>
    </location>
</feature>
<keyword evidence="3" id="KW-1185">Reference proteome</keyword>
<evidence type="ECO:0000313" key="2">
    <source>
        <dbReference type="EMBL" id="MBV7378991.1"/>
    </source>
</evidence>
<reference evidence="2 3" key="1">
    <citation type="submission" date="2021-05" db="EMBL/GenBank/DDBJ databases">
        <title>Culturable bacteria isolated from Daya Bay.</title>
        <authorList>
            <person name="Zheng W."/>
            <person name="Yu S."/>
            <person name="Huang Y."/>
        </authorList>
    </citation>
    <scope>NUCLEOTIDE SEQUENCE [LARGE SCALE GENOMIC DNA]</scope>
    <source>
        <strain evidence="2 3">DP4N28-5</strain>
    </source>
</reference>
<evidence type="ECO:0000313" key="3">
    <source>
        <dbReference type="Proteomes" id="UP000756530"/>
    </source>
</evidence>
<keyword evidence="1" id="KW-0472">Membrane</keyword>
<dbReference type="NCBIfam" id="TIGR03082">
    <property type="entry name" value="Gneg_AbrB_dup"/>
    <property type="match status" value="1"/>
</dbReference>
<dbReference type="PIRSF" id="PIRSF038991">
    <property type="entry name" value="Protein_AbrB"/>
    <property type="match status" value="1"/>
</dbReference>
<dbReference type="Proteomes" id="UP000756530">
    <property type="component" value="Unassembled WGS sequence"/>
</dbReference>
<dbReference type="PANTHER" id="PTHR38457">
    <property type="entry name" value="REGULATOR ABRB-RELATED"/>
    <property type="match status" value="1"/>
</dbReference>
<organism evidence="2 3">
    <name type="scientific">Maritimibacter dapengensis</name>
    <dbReference type="NCBI Taxonomy" id="2836868"/>
    <lineage>
        <taxon>Bacteria</taxon>
        <taxon>Pseudomonadati</taxon>
        <taxon>Pseudomonadota</taxon>
        <taxon>Alphaproteobacteria</taxon>
        <taxon>Rhodobacterales</taxon>
        <taxon>Roseobacteraceae</taxon>
        <taxon>Maritimibacter</taxon>
    </lineage>
</organism>
<comment type="caution">
    <text evidence="2">The sequence shown here is derived from an EMBL/GenBank/DDBJ whole genome shotgun (WGS) entry which is preliminary data.</text>
</comment>
<feature type="transmembrane region" description="Helical" evidence="1">
    <location>
        <begin position="9"/>
        <end position="29"/>
    </location>
</feature>